<reference evidence="1 2" key="1">
    <citation type="submission" date="2021-06" db="EMBL/GenBank/DDBJ databases">
        <title>Caerostris extrusa draft genome.</title>
        <authorList>
            <person name="Kono N."/>
            <person name="Arakawa K."/>
        </authorList>
    </citation>
    <scope>NUCLEOTIDE SEQUENCE [LARGE SCALE GENOMIC DNA]</scope>
</reference>
<accession>A0AAV4V4U6</accession>
<protein>
    <submittedName>
        <fullName evidence="1">Uncharacterized protein</fullName>
    </submittedName>
</protein>
<name>A0AAV4V4U6_CAEEX</name>
<comment type="caution">
    <text evidence="1">The sequence shown here is derived from an EMBL/GenBank/DDBJ whole genome shotgun (WGS) entry which is preliminary data.</text>
</comment>
<evidence type="ECO:0000313" key="1">
    <source>
        <dbReference type="EMBL" id="GIY64981.1"/>
    </source>
</evidence>
<keyword evidence="2" id="KW-1185">Reference proteome</keyword>
<dbReference type="Proteomes" id="UP001054945">
    <property type="component" value="Unassembled WGS sequence"/>
</dbReference>
<evidence type="ECO:0000313" key="2">
    <source>
        <dbReference type="Proteomes" id="UP001054945"/>
    </source>
</evidence>
<organism evidence="1 2">
    <name type="scientific">Caerostris extrusa</name>
    <name type="common">Bark spider</name>
    <name type="synonym">Caerostris bankana</name>
    <dbReference type="NCBI Taxonomy" id="172846"/>
    <lineage>
        <taxon>Eukaryota</taxon>
        <taxon>Metazoa</taxon>
        <taxon>Ecdysozoa</taxon>
        <taxon>Arthropoda</taxon>
        <taxon>Chelicerata</taxon>
        <taxon>Arachnida</taxon>
        <taxon>Araneae</taxon>
        <taxon>Araneomorphae</taxon>
        <taxon>Entelegynae</taxon>
        <taxon>Araneoidea</taxon>
        <taxon>Araneidae</taxon>
        <taxon>Caerostris</taxon>
    </lineage>
</organism>
<dbReference type="EMBL" id="BPLR01013948">
    <property type="protein sequence ID" value="GIY64981.1"/>
    <property type="molecule type" value="Genomic_DNA"/>
</dbReference>
<dbReference type="AlphaFoldDB" id="A0AAV4V4U6"/>
<proteinExistence type="predicted"/>
<sequence>MHAVCTTPLRVEQNWEERDKNNYAMGQNNYFSNNTDKAAGFQLTYSKLRQGKYSYHERRFSFRGSVYDVTELVGKAEVESEIRTCGRSTGSQGSLLQLDGSQVLVQSVKEKRHFCH</sequence>
<gene>
    <name evidence="1" type="ORF">CEXT_171701</name>
</gene>